<keyword evidence="5" id="KW-0325">Glycoprotein</keyword>
<dbReference type="Pfam" id="PF04577">
    <property type="entry name" value="Glyco_transf_61"/>
    <property type="match status" value="1"/>
</dbReference>
<evidence type="ECO:0000256" key="4">
    <source>
        <dbReference type="ARBA" id="ARBA00022679"/>
    </source>
</evidence>
<evidence type="ECO:0000256" key="2">
    <source>
        <dbReference type="ARBA" id="ARBA00004881"/>
    </source>
</evidence>
<reference evidence="7 8" key="1">
    <citation type="submission" date="2019-12" db="EMBL/GenBank/DDBJ databases">
        <authorList>
            <person name="Scholz U."/>
            <person name="Mascher M."/>
            <person name="Fiebig A."/>
        </authorList>
    </citation>
    <scope>NUCLEOTIDE SEQUENCE</scope>
</reference>
<keyword evidence="8" id="KW-1185">Reference proteome</keyword>
<dbReference type="GO" id="GO:0016763">
    <property type="term" value="F:pentosyltransferase activity"/>
    <property type="evidence" value="ECO:0007669"/>
    <property type="project" value="UniProtKB-ARBA"/>
</dbReference>
<accession>A0A7I8JMM4</accession>
<gene>
    <name evidence="7" type="ORF">SI7747_15017814</name>
</gene>
<proteinExistence type="predicted"/>
<evidence type="ECO:0000313" key="8">
    <source>
        <dbReference type="Proteomes" id="UP001189122"/>
    </source>
</evidence>
<dbReference type="InterPro" id="IPR049625">
    <property type="entry name" value="Glyco_transf_61_cat"/>
</dbReference>
<feature type="domain" description="Glycosyltransferase 61 catalytic" evidence="6">
    <location>
        <begin position="112"/>
        <end position="299"/>
    </location>
</feature>
<dbReference type="EMBL" id="LR743602">
    <property type="protein sequence ID" value="CAA2632177.1"/>
    <property type="molecule type" value="Genomic_DNA"/>
</dbReference>
<organism evidence="7">
    <name type="scientific">Spirodela intermedia</name>
    <name type="common">Intermediate duckweed</name>
    <dbReference type="NCBI Taxonomy" id="51605"/>
    <lineage>
        <taxon>Eukaryota</taxon>
        <taxon>Viridiplantae</taxon>
        <taxon>Streptophyta</taxon>
        <taxon>Embryophyta</taxon>
        <taxon>Tracheophyta</taxon>
        <taxon>Spermatophyta</taxon>
        <taxon>Magnoliopsida</taxon>
        <taxon>Liliopsida</taxon>
        <taxon>Araceae</taxon>
        <taxon>Lemnoideae</taxon>
        <taxon>Spirodela</taxon>
    </lineage>
</organism>
<evidence type="ECO:0000256" key="3">
    <source>
        <dbReference type="ARBA" id="ARBA00022676"/>
    </source>
</evidence>
<dbReference type="PANTHER" id="PTHR20961:SF5">
    <property type="entry name" value="GLYCOSYLTRANSFERASE-RELATED"/>
    <property type="match status" value="1"/>
</dbReference>
<evidence type="ECO:0000256" key="5">
    <source>
        <dbReference type="ARBA" id="ARBA00023180"/>
    </source>
</evidence>
<dbReference type="InterPro" id="IPR007657">
    <property type="entry name" value="Glycosyltransferase_61"/>
</dbReference>
<dbReference type="PANTHER" id="PTHR20961">
    <property type="entry name" value="GLYCOSYLTRANSFERASE"/>
    <property type="match status" value="1"/>
</dbReference>
<dbReference type="EMBL" id="CACRZD030000015">
    <property type="protein sequence ID" value="CAA6671406.1"/>
    <property type="molecule type" value="Genomic_DNA"/>
</dbReference>
<dbReference type="GO" id="GO:0000139">
    <property type="term" value="C:Golgi membrane"/>
    <property type="evidence" value="ECO:0007669"/>
    <property type="project" value="UniProtKB-SubCell"/>
</dbReference>
<comment type="subcellular location">
    <subcellularLocation>
        <location evidence="1">Golgi apparatus membrane</location>
        <topology evidence="1">Single-pass type II membrane protein</topology>
    </subcellularLocation>
</comment>
<dbReference type="AlphaFoldDB" id="A0A7I8JMM4"/>
<evidence type="ECO:0000313" key="7">
    <source>
        <dbReference type="EMBL" id="CAA2632177.1"/>
    </source>
</evidence>
<sequence length="394" mass="45198">MQLNFRRRGIEGSGDEDRVRLLAGKNGRLRALRRGEDPGKLLLRLRRRSRRRRRRQQQLVEDPAYARKWETALMPNIKEYTVRAAAAPPACSVSHSVPAVVFSTSGLLGNFFHDLSDVLIPLFLTSSRYNGEVQFVVTQYRASWFEKYRAVLRRLSKYKVIDADSDERVHCFRRATVGLWSHQELGINPAQHPTGFSMADFRQLLRSAYSLPREFPRRLGTGTKPRMLFLSRTKSRALLNQRAVAALARELGFKVIVAAPEAARDMPKFAKTVNSCDLLMGVHGAGLTNMVFLPTNATMLQVIPWGELKYACRFAYGDPALGMGLRYLEYEVGMEETSLKDQYPRDHAVFRDPLSIHRQGFPVVWSIFIDHQNVTIDVDRFRPFLLETLRFLRQ</sequence>
<evidence type="ECO:0000259" key="6">
    <source>
        <dbReference type="Pfam" id="PF04577"/>
    </source>
</evidence>
<dbReference type="Proteomes" id="UP001189122">
    <property type="component" value="Unassembled WGS sequence"/>
</dbReference>
<evidence type="ECO:0000256" key="1">
    <source>
        <dbReference type="ARBA" id="ARBA00004323"/>
    </source>
</evidence>
<comment type="pathway">
    <text evidence="2">Glycan metabolism.</text>
</comment>
<name>A0A7I8JMM4_SPIIN</name>
<protein>
    <recommendedName>
        <fullName evidence="6">Glycosyltransferase 61 catalytic domain-containing protein</fullName>
    </recommendedName>
</protein>
<keyword evidence="3" id="KW-0328">Glycosyltransferase</keyword>
<keyword evidence="4" id="KW-0808">Transferase</keyword>